<feature type="domain" description="Toxin VasX N-terminal region" evidence="2">
    <location>
        <begin position="53"/>
        <end position="201"/>
    </location>
</feature>
<dbReference type="CDD" id="cd20708">
    <property type="entry name" value="MIX_IV"/>
    <property type="match status" value="1"/>
</dbReference>
<feature type="transmembrane region" description="Helical" evidence="1">
    <location>
        <begin position="906"/>
        <end position="927"/>
    </location>
</feature>
<keyword evidence="1" id="KW-0812">Transmembrane</keyword>
<feature type="transmembrane region" description="Helical" evidence="1">
    <location>
        <begin position="874"/>
        <end position="900"/>
    </location>
</feature>
<dbReference type="InterPro" id="IPR046864">
    <property type="entry name" value="VasX_N"/>
</dbReference>
<evidence type="ECO:0000256" key="1">
    <source>
        <dbReference type="SAM" id="Phobius"/>
    </source>
</evidence>
<sequence>MVGTHLGMYFCIQRAKLPVSAQRVSRMTDKHGTHQQRRAALFPKTPATATSLCPFRGANVAIVPVRYALDRSRYDAAPEKLKPLPKQRKWALMPTLKTRSYTLRQLYDGYLYVFDETAGTLHEYVASANNGHLSRIVWTDAQIGSDQRSGASDGKPFLLYPRRNTLHIAFSPQQWTWRVCEHMRSSAPSRALWMKALDLASYCITMAEPDTLPLNRIAEAVADIDKGHVTDDGRFADSAIPTARPLSEDAETNPLWAPLGADVFWQGSVDDQDSSLLIALDDPLAVFNDLGMQLAADQAAFRDWQARHEHKIQIAQTVSGLCGAESDPQKLPASVRGNAARTHQYLSEVEAYFEQCILEEAQISSSNVPGDFLLLPDMFKSLDMRKSIEARYGSVPTEEAAQAWKDRHKWRREVDLASARQYLQQHLPSGDALLQQVRDTQSDFQLWATHIGIDPLKLFIDTTRPTQLLYLQTIMLNLQIIYAQDSATSTWLAEQEANATTLYGTVRYGFSPALKQALHQEADALLNGLGDVTNLATRIGELNGALNHQGFADKPWMKALKQPVQGTFKALGELASGAGKTTLESILLAWVPIDSRMALGKQQNIVALLRTLLIGQILLDSKARIAVDQQVFTKLKQWIREWQVLNKQISDTRRRWLYPNAYNTRQSTARNLHAHKQKLRVHELSIPSLLDFQNNEYAKLLQDEIRQYFQSGKTLAKDWLAQAKRWTDRLGGTAGSITWGVIMLNFINTALTYRDLTRDGDFSAKDIGKVTYGLGYSFNLLMAVFVEAPWSVIRDATPELIDGKNVAILDRSSAYWKAKGNVTWGDAIRGFRVSMVAMGGFGIVAVVLELFDITDDFHEAKTSGEEYGIGIKGFSVLVMGLGSAAQLLAGIFPAGVFTIIAMNPWFSVALMATGFIYLIATMALNYFKQDSVGWWLRKCCWSRTLAYRYAETAEGEQEEVRALMEIQLSPQVHAKSTVHYEDRYLGKGDYYSVAVQNGAGVQVRLPNLLRGQSVHFNIVSSKRPWGVLPVEKMDDPLHEAFLDRGQFRKAEQFGTLTNKQAGKTSEDFTYPLMPPENEDLIWETWVPLDKDATYLELQIWYPNNLINPSEDDRGYLFQMELGTWGDTAIDGLAAVELEVQASSRIGTLTLEVAESTPL</sequence>
<organism evidence="3 4">
    <name type="scientific">Pseudomonas amygdali pv. lachrymans</name>
    <name type="common">Pseudomonas syringae pv. lachrymans</name>
    <dbReference type="NCBI Taxonomy" id="53707"/>
    <lineage>
        <taxon>Bacteria</taxon>
        <taxon>Pseudomonadati</taxon>
        <taxon>Pseudomonadota</taxon>
        <taxon>Gammaproteobacteria</taxon>
        <taxon>Pseudomonadales</taxon>
        <taxon>Pseudomonadaceae</taxon>
        <taxon>Pseudomonas</taxon>
        <taxon>Pseudomonas amygdali</taxon>
    </lineage>
</organism>
<feature type="transmembrane region" description="Helical" evidence="1">
    <location>
        <begin position="833"/>
        <end position="853"/>
    </location>
</feature>
<dbReference type="Proteomes" id="UP000271817">
    <property type="component" value="Unassembled WGS sequence"/>
</dbReference>
<dbReference type="AlphaFoldDB" id="A0AB37RCI4"/>
<gene>
    <name evidence="3" type="ORF">ALP33_05365</name>
</gene>
<comment type="caution">
    <text evidence="3">The sequence shown here is derived from an EMBL/GenBank/DDBJ whole genome shotgun (WGS) entry which is preliminary data.</text>
</comment>
<protein>
    <recommendedName>
        <fullName evidence="2">Toxin VasX N-terminal region domain-containing protein</fullName>
    </recommendedName>
</protein>
<keyword evidence="1" id="KW-0472">Membrane</keyword>
<keyword evidence="1" id="KW-1133">Transmembrane helix</keyword>
<reference evidence="3 4" key="1">
    <citation type="submission" date="2018-08" db="EMBL/GenBank/DDBJ databases">
        <title>Recombination of ecologically and evolutionarily significant loci maintains genetic cohesion in the Pseudomonas syringae species complex.</title>
        <authorList>
            <person name="Dillon M."/>
            <person name="Thakur S."/>
            <person name="Almeida R.N.D."/>
            <person name="Weir B.S."/>
            <person name="Guttman D.S."/>
        </authorList>
    </citation>
    <scope>NUCLEOTIDE SEQUENCE [LARGE SCALE GENOMIC DNA]</scope>
    <source>
        <strain evidence="3 4">ICMP 3402</strain>
    </source>
</reference>
<evidence type="ECO:0000313" key="3">
    <source>
        <dbReference type="EMBL" id="RMU22328.1"/>
    </source>
</evidence>
<dbReference type="Pfam" id="PF20249">
    <property type="entry name" value="VasX_N"/>
    <property type="match status" value="1"/>
</dbReference>
<name>A0AB37RCI4_PSEAV</name>
<evidence type="ECO:0000259" key="2">
    <source>
        <dbReference type="Pfam" id="PF20249"/>
    </source>
</evidence>
<dbReference type="EMBL" id="RBTW01000044">
    <property type="protein sequence ID" value="RMU22328.1"/>
    <property type="molecule type" value="Genomic_DNA"/>
</dbReference>
<evidence type="ECO:0000313" key="4">
    <source>
        <dbReference type="Proteomes" id="UP000271817"/>
    </source>
</evidence>
<accession>A0AB37RCI4</accession>
<proteinExistence type="predicted"/>